<evidence type="ECO:0000313" key="6">
    <source>
        <dbReference type="Proteomes" id="UP000447873"/>
    </source>
</evidence>
<proteinExistence type="predicted"/>
<dbReference type="Proteomes" id="UP000433883">
    <property type="component" value="Unassembled WGS sequence"/>
</dbReference>
<keyword evidence="7" id="KW-1185">Reference proteome</keyword>
<evidence type="ECO:0000313" key="4">
    <source>
        <dbReference type="EMBL" id="KAE9993942.1"/>
    </source>
</evidence>
<evidence type="ECO:0000313" key="2">
    <source>
        <dbReference type="EMBL" id="KAE9969117.1"/>
    </source>
</evidence>
<protein>
    <submittedName>
        <fullName evidence="2">Uncharacterized protein</fullName>
    </submittedName>
</protein>
<sequence length="486" mass="54856">MDSYTYYTYTIPNGLPHPDTVMTTQPHESWPITNGLPHPDTVMMTTQPQESWPITNGLPHPDTVMTTQPQESWPITNGLPHPDTVMMTTQPQPIIYGLLYPVTLMAIQPQSSGPITNGLPHPATLMAIQPQSSRPITNGLPHPATLTTTQPQLSRPNKRSASPSWQHDHHYNRESKIARHNLNSKTESVLSTTPPLQAINNSSRMQFGYNLDQNIDLARSITPPLQGIDSLSERQPRRVRYNNYNPTHEPLEPNKYESKPSPTPSVDQRLALNTTTTDTKPAPQLRSKPASRLVRTMRYPSRGYGDTGFKARREHVEASPRRQSPRHSEDCDTPRLSVEQDDTLWSARYEIAASTYKVTHSCLVNLLRKIHISQDEDIVHPGVAIAIRAAEKQVCEEWPEEQIEVAYEMREVFRSPLDRVPNVETLLDLIILMAGLADLPGDKMLSDIERECYKAVLEEEIEKHKGRLYAEGIEVGDFEDGEDGEQ</sequence>
<evidence type="ECO:0000313" key="5">
    <source>
        <dbReference type="Proteomes" id="UP000433883"/>
    </source>
</evidence>
<gene>
    <name evidence="2" type="ORF">BLS_005501</name>
    <name evidence="4" type="ORF">EG327_002276</name>
    <name evidence="3" type="ORF">EG328_006905</name>
</gene>
<dbReference type="Proteomes" id="UP000447873">
    <property type="component" value="Unassembled WGS sequence"/>
</dbReference>
<feature type="region of interest" description="Disordered" evidence="1">
    <location>
        <begin position="132"/>
        <end position="169"/>
    </location>
</feature>
<feature type="compositionally biased region" description="Basic and acidic residues" evidence="1">
    <location>
        <begin position="309"/>
        <end position="333"/>
    </location>
</feature>
<name>A0A8H3YT64_VENIN</name>
<dbReference type="Proteomes" id="UP000490939">
    <property type="component" value="Unassembled WGS sequence"/>
</dbReference>
<feature type="region of interest" description="Disordered" evidence="1">
    <location>
        <begin position="299"/>
        <end position="335"/>
    </location>
</feature>
<dbReference type="EMBL" id="WNWQ01000381">
    <property type="protein sequence ID" value="KAE9969117.1"/>
    <property type="molecule type" value="Genomic_DNA"/>
</dbReference>
<evidence type="ECO:0000313" key="7">
    <source>
        <dbReference type="Proteomes" id="UP000490939"/>
    </source>
</evidence>
<accession>A0A8H3YT64</accession>
<dbReference type="AlphaFoldDB" id="A0A8H3YT64"/>
<comment type="caution">
    <text evidence="2">The sequence shown here is derived from an EMBL/GenBank/DDBJ whole genome shotgun (WGS) entry which is preliminary data.</text>
</comment>
<dbReference type="EMBL" id="WNWR01000017">
    <property type="protein sequence ID" value="KAE9993942.1"/>
    <property type="molecule type" value="Genomic_DNA"/>
</dbReference>
<feature type="compositionally biased region" description="Polar residues" evidence="1">
    <location>
        <begin position="145"/>
        <end position="165"/>
    </location>
</feature>
<evidence type="ECO:0000256" key="1">
    <source>
        <dbReference type="SAM" id="MobiDB-lite"/>
    </source>
</evidence>
<dbReference type="EMBL" id="WNWS01000037">
    <property type="protein sequence ID" value="KAE9985784.1"/>
    <property type="molecule type" value="Genomic_DNA"/>
</dbReference>
<organism evidence="2 5">
    <name type="scientific">Venturia inaequalis</name>
    <name type="common">Apple scab fungus</name>
    <dbReference type="NCBI Taxonomy" id="5025"/>
    <lineage>
        <taxon>Eukaryota</taxon>
        <taxon>Fungi</taxon>
        <taxon>Dikarya</taxon>
        <taxon>Ascomycota</taxon>
        <taxon>Pezizomycotina</taxon>
        <taxon>Dothideomycetes</taxon>
        <taxon>Pleosporomycetidae</taxon>
        <taxon>Venturiales</taxon>
        <taxon>Venturiaceae</taxon>
        <taxon>Venturia</taxon>
    </lineage>
</organism>
<feature type="compositionally biased region" description="Basic and acidic residues" evidence="1">
    <location>
        <begin position="249"/>
        <end position="258"/>
    </location>
</feature>
<reference evidence="2 5" key="1">
    <citation type="submission" date="2019-11" db="EMBL/GenBank/DDBJ databases">
        <title>Venturia inaequalis Genome Resource.</title>
        <authorList>
            <person name="Lichtner F.J."/>
        </authorList>
    </citation>
    <scope>NUCLEOTIDE SEQUENCE [LARGE SCALE GENOMIC DNA]</scope>
    <source>
        <strain evidence="3 6">120213</strain>
        <strain evidence="2">Bline_iso_100314</strain>
        <strain evidence="4 7">DMI_063113</strain>
    </source>
</reference>
<feature type="region of interest" description="Disordered" evidence="1">
    <location>
        <begin position="226"/>
        <end position="268"/>
    </location>
</feature>
<evidence type="ECO:0000313" key="3">
    <source>
        <dbReference type="EMBL" id="KAE9985784.1"/>
    </source>
</evidence>